<dbReference type="PANTHER" id="PTHR14523:SF1">
    <property type="entry name" value="HOMOLOGOUS RECOMBINATION OB-FOLD PROTEIN"/>
    <property type="match status" value="1"/>
</dbReference>
<reference evidence="2" key="1">
    <citation type="journal article" date="2022" name="Int. J. Mol. Sci.">
        <title>Draft Genome of Tanacetum Coccineum: Genomic Comparison of Closely Related Tanacetum-Family Plants.</title>
        <authorList>
            <person name="Yamashiro T."/>
            <person name="Shiraishi A."/>
            <person name="Nakayama K."/>
            <person name="Satake H."/>
        </authorList>
    </citation>
    <scope>NUCLEOTIDE SEQUENCE</scope>
</reference>
<feature type="domain" description="Homologous recombination OB-fold protein OB-fold" evidence="1">
    <location>
        <begin position="143"/>
        <end position="228"/>
    </location>
</feature>
<keyword evidence="3" id="KW-1185">Reference proteome</keyword>
<dbReference type="EMBL" id="BQNB010017602">
    <property type="protein sequence ID" value="GJT65081.1"/>
    <property type="molecule type" value="Genomic_DNA"/>
</dbReference>
<protein>
    <recommendedName>
        <fullName evidence="1">Homologous recombination OB-fold protein OB-fold domain-containing protein</fullName>
    </recommendedName>
</protein>
<dbReference type="Proteomes" id="UP001151760">
    <property type="component" value="Unassembled WGS sequence"/>
</dbReference>
<dbReference type="InterPro" id="IPR058570">
    <property type="entry name" value="HROB_OB"/>
</dbReference>
<proteinExistence type="predicted"/>
<evidence type="ECO:0000259" key="1">
    <source>
        <dbReference type="Pfam" id="PF15072"/>
    </source>
</evidence>
<dbReference type="Pfam" id="PF15072">
    <property type="entry name" value="HROB"/>
    <property type="match status" value="1"/>
</dbReference>
<sequence length="233" mass="25588">MNSPPNHEWEEGLDIDDSDLLLTPVIRPTNNTHIVPEITTTQTLFSSQNNQVDNCVVKPIRIIPGPAGIVQTAKLRKLVDTREGGEESVMSTQEYIRKVIEDVGEDDDFTRAPWLSAIDYVNVDGGIVTGCFGDVKKFLKNGKLEQIVAVIKSCTPNALGDLTVTLKDLSGTISGTIHYKVLTEERFAKAFTVGSALILHNVSVFSPKQSTHHYLNITKKNMVKVFHKDGGSA</sequence>
<accession>A0ABQ5FNZ3</accession>
<comment type="caution">
    <text evidence="2">The sequence shown here is derived from an EMBL/GenBank/DDBJ whole genome shotgun (WGS) entry which is preliminary data.</text>
</comment>
<evidence type="ECO:0000313" key="3">
    <source>
        <dbReference type="Proteomes" id="UP001151760"/>
    </source>
</evidence>
<dbReference type="InterPro" id="IPR028045">
    <property type="entry name" value="HROB"/>
</dbReference>
<gene>
    <name evidence="2" type="ORF">Tco_1016561</name>
</gene>
<reference evidence="2" key="2">
    <citation type="submission" date="2022-01" db="EMBL/GenBank/DDBJ databases">
        <authorList>
            <person name="Yamashiro T."/>
            <person name="Shiraishi A."/>
            <person name="Satake H."/>
            <person name="Nakayama K."/>
        </authorList>
    </citation>
    <scope>NUCLEOTIDE SEQUENCE</scope>
</reference>
<name>A0ABQ5FNZ3_9ASTR</name>
<organism evidence="2 3">
    <name type="scientific">Tanacetum coccineum</name>
    <dbReference type="NCBI Taxonomy" id="301880"/>
    <lineage>
        <taxon>Eukaryota</taxon>
        <taxon>Viridiplantae</taxon>
        <taxon>Streptophyta</taxon>
        <taxon>Embryophyta</taxon>
        <taxon>Tracheophyta</taxon>
        <taxon>Spermatophyta</taxon>
        <taxon>Magnoliopsida</taxon>
        <taxon>eudicotyledons</taxon>
        <taxon>Gunneridae</taxon>
        <taxon>Pentapetalae</taxon>
        <taxon>asterids</taxon>
        <taxon>campanulids</taxon>
        <taxon>Asterales</taxon>
        <taxon>Asteraceae</taxon>
        <taxon>Asteroideae</taxon>
        <taxon>Anthemideae</taxon>
        <taxon>Anthemidinae</taxon>
        <taxon>Tanacetum</taxon>
    </lineage>
</organism>
<evidence type="ECO:0000313" key="2">
    <source>
        <dbReference type="EMBL" id="GJT65081.1"/>
    </source>
</evidence>
<dbReference type="PANTHER" id="PTHR14523">
    <property type="entry name" value="UNCHARACTERIZED PROTEIN C17ORF53 HOMOLOG"/>
    <property type="match status" value="1"/>
</dbReference>